<organism evidence="1 2">
    <name type="scientific">Anaerolinea thermophila (strain DSM 14523 / JCM 11388 / NBRC 100420 / UNI-1)</name>
    <dbReference type="NCBI Taxonomy" id="926569"/>
    <lineage>
        <taxon>Bacteria</taxon>
        <taxon>Bacillati</taxon>
        <taxon>Chloroflexota</taxon>
        <taxon>Anaerolineae</taxon>
        <taxon>Anaerolineales</taxon>
        <taxon>Anaerolineaceae</taxon>
        <taxon>Anaerolinea</taxon>
    </lineage>
</organism>
<dbReference type="SUPFAM" id="SSF46458">
    <property type="entry name" value="Globin-like"/>
    <property type="match status" value="1"/>
</dbReference>
<dbReference type="KEGG" id="atm:ANT_01700"/>
<protein>
    <submittedName>
        <fullName evidence="1">Uncharacterized protein</fullName>
    </submittedName>
</protein>
<dbReference type="AlphaFoldDB" id="E8MZ61"/>
<dbReference type="STRING" id="926569.ANT_01700"/>
<dbReference type="InterPro" id="IPR009050">
    <property type="entry name" value="Globin-like_sf"/>
</dbReference>
<dbReference type="InParanoid" id="E8MZ61"/>
<name>E8MZ61_ANATU</name>
<dbReference type="OrthoDB" id="2376384at2"/>
<evidence type="ECO:0000313" key="2">
    <source>
        <dbReference type="Proteomes" id="UP000008922"/>
    </source>
</evidence>
<gene>
    <name evidence="1" type="ordered locus">ANT_01700</name>
</gene>
<accession>E8MZ61</accession>
<dbReference type="HOGENOM" id="CLU_1036838_0_0_0"/>
<dbReference type="EMBL" id="AP012029">
    <property type="protein sequence ID" value="BAJ62204.1"/>
    <property type="molecule type" value="Genomic_DNA"/>
</dbReference>
<reference evidence="1 2" key="1">
    <citation type="submission" date="2010-12" db="EMBL/GenBank/DDBJ databases">
        <title>Whole genome sequence of Anaerolinea thermophila UNI-1.</title>
        <authorList>
            <person name="Narita-Yamada S."/>
            <person name="Kishi E."/>
            <person name="Watanabe Y."/>
            <person name="Takasaki K."/>
            <person name="Ankai A."/>
            <person name="Oguchi A."/>
            <person name="Fukui S."/>
            <person name="Takahashi M."/>
            <person name="Yashiro I."/>
            <person name="Hosoyama A."/>
            <person name="Sekiguchi Y."/>
            <person name="Hanada S."/>
            <person name="Fujita N."/>
        </authorList>
    </citation>
    <scope>NUCLEOTIDE SEQUENCE [LARGE SCALE GENOMIC DNA]</scope>
    <source>
        <strain evidence="2">DSM 14523 / JCM 11388 / NBRC 100420 / UNI-1</strain>
    </source>
</reference>
<evidence type="ECO:0000313" key="1">
    <source>
        <dbReference type="EMBL" id="BAJ62204.1"/>
    </source>
</evidence>
<keyword evidence="2" id="KW-1185">Reference proteome</keyword>
<dbReference type="Proteomes" id="UP000008922">
    <property type="component" value="Chromosome"/>
</dbReference>
<proteinExistence type="predicted"/>
<sequence length="268" mass="30760">MIQPAFFPTLPPEVEDMDIESLCSALESIRRPLVQAIFADLYRNPFWEDRYGETGIVHISRDLDQHLDYLLTAVRLRSPEYLTEYFRWVRHSIILRGMCTRHLEQVLDSLASHTGAMLPLETSQALSVFLDAARASLSYNHFACRSLSPTIDFIATQVAGHIYPDEAQAARRELCRRDILIHLSYLMDAVEKANPEIFFGYLEWLRAFDRKYGISTRELVLTFSEMHRQIVQRLGEETAQPFTHIFTHLPALNGQPAAAQSNGGYRSE</sequence>
<dbReference type="RefSeq" id="WP_013558602.1">
    <property type="nucleotide sequence ID" value="NC_014960.1"/>
</dbReference>